<evidence type="ECO:0000313" key="2">
    <source>
        <dbReference type="Proteomes" id="UP000736787"/>
    </source>
</evidence>
<sequence length="34" mass="3819">MSNVTNVSGETNNAIAQAMAAYRHFDWYGRTTLQ</sequence>
<protein>
    <submittedName>
        <fullName evidence="1">Uncharacterized protein</fullName>
    </submittedName>
</protein>
<accession>A0A8T1EM31</accession>
<reference evidence="1" key="1">
    <citation type="submission" date="2018-10" db="EMBL/GenBank/DDBJ databases">
        <title>Effector identification in a new, highly contiguous assembly of the strawberry crown rot pathogen Phytophthora cactorum.</title>
        <authorList>
            <person name="Armitage A.D."/>
            <person name="Nellist C.F."/>
            <person name="Bates H."/>
            <person name="Vickerstaff R.J."/>
            <person name="Harrison R.J."/>
        </authorList>
    </citation>
    <scope>NUCLEOTIDE SEQUENCE</scope>
    <source>
        <strain evidence="1">4040</strain>
    </source>
</reference>
<dbReference type="Proteomes" id="UP000736787">
    <property type="component" value="Unassembled WGS sequence"/>
</dbReference>
<evidence type="ECO:0000313" key="1">
    <source>
        <dbReference type="EMBL" id="KAG2954622.1"/>
    </source>
</evidence>
<organism evidence="1 2">
    <name type="scientific">Phytophthora cactorum</name>
    <dbReference type="NCBI Taxonomy" id="29920"/>
    <lineage>
        <taxon>Eukaryota</taxon>
        <taxon>Sar</taxon>
        <taxon>Stramenopiles</taxon>
        <taxon>Oomycota</taxon>
        <taxon>Peronosporomycetes</taxon>
        <taxon>Peronosporales</taxon>
        <taxon>Peronosporaceae</taxon>
        <taxon>Phytophthora</taxon>
    </lineage>
</organism>
<gene>
    <name evidence="1" type="ORF">PC117_g1056</name>
</gene>
<dbReference type="EMBL" id="RCMK01000011">
    <property type="protein sequence ID" value="KAG2954622.1"/>
    <property type="molecule type" value="Genomic_DNA"/>
</dbReference>
<name>A0A8T1EM31_9STRA</name>
<comment type="caution">
    <text evidence="1">The sequence shown here is derived from an EMBL/GenBank/DDBJ whole genome shotgun (WGS) entry which is preliminary data.</text>
</comment>
<dbReference type="AlphaFoldDB" id="A0A8T1EM31"/>
<proteinExistence type="predicted"/>